<feature type="compositionally biased region" description="Basic and acidic residues" evidence="2">
    <location>
        <begin position="958"/>
        <end position="972"/>
    </location>
</feature>
<feature type="compositionally biased region" description="Low complexity" evidence="2">
    <location>
        <begin position="533"/>
        <end position="558"/>
    </location>
</feature>
<gene>
    <name evidence="3" type="primary">Contig11855.g12680</name>
    <name evidence="3" type="ORF">STYLEM_20782</name>
</gene>
<evidence type="ECO:0000313" key="4">
    <source>
        <dbReference type="Proteomes" id="UP000039865"/>
    </source>
</evidence>
<dbReference type="OrthoDB" id="297041at2759"/>
<dbReference type="InParanoid" id="A0A078BB58"/>
<feature type="compositionally biased region" description="Polar residues" evidence="2">
    <location>
        <begin position="945"/>
        <end position="957"/>
    </location>
</feature>
<dbReference type="AlphaFoldDB" id="A0A078BB58"/>
<feature type="compositionally biased region" description="Polar residues" evidence="2">
    <location>
        <begin position="21"/>
        <end position="32"/>
    </location>
</feature>
<organism evidence="3 4">
    <name type="scientific">Stylonychia lemnae</name>
    <name type="common">Ciliate</name>
    <dbReference type="NCBI Taxonomy" id="5949"/>
    <lineage>
        <taxon>Eukaryota</taxon>
        <taxon>Sar</taxon>
        <taxon>Alveolata</taxon>
        <taxon>Ciliophora</taxon>
        <taxon>Intramacronucleata</taxon>
        <taxon>Spirotrichea</taxon>
        <taxon>Stichotrichia</taxon>
        <taxon>Sporadotrichida</taxon>
        <taxon>Oxytrichidae</taxon>
        <taxon>Stylonychinae</taxon>
        <taxon>Stylonychia</taxon>
    </lineage>
</organism>
<sequence>MDRQLQRQSSMDSNKEKRQNIKSSLEQQHQLNKQKFQDPFFIQIGEAGTETSNLKIVKQKKKVDDNETETRPGSQGMNQRRLLDSSQRMNSSANQRTSSITLRKGPGQVVQEAKEEDEQSPKKGGRAASPTRNNYSRTTSLPKGQKKDGNGTISESENFEKISDDASTIKTLPQLVKLDINLDTLKNFLEDIQEAINDHAKQLGVVQSDMKKKANEKTISHYFLKISEGLHKECGERPHAFRLEHESQNFLSDNFQTEDSVLLKRQSEKLQEKLEIIGLNIINMNKYKTLTDDRLERLERIIPKCFTIDQFREESQQQEQRTLTYINNQLGTFQENLNGYKKELNEALTFFEKKVNDNQSETLWRIKDCEELLKSRVSDKFVIDAIKSIEDKLSKTMAYNDEKQIERLEKSFKELGIRVVQTNQFFQEKFDDLRKIISIYDNKIQNLATNDKLISVQTGYRDMKYNFEREMEMLQEHVKETKDKIGELNKRFSNLELATMSLANGGDFTYHTANNNNQNQSNQGTSRNQFQTQSNSDKLKQNQQNNNIHNNNNRNKSPNAKEKIDPSQFQASSPTAQNFSPIARKRQGRAADAAFAAEIDKRFQIYEQQMDSVEMKFDSLKRQMDDKVSRDDVRKLTSDKISKEDLDNIIPNEEITQEKMKYLVREEIEMLWGKLNEQFKQVDNKMIRLRAEIDIHSIQRQLERKANEDQVRSDFNNHEFKIGTLDRNIIRMASDFETFQLAITKIHGAIVELQEANRDVLLGKKTNNCLSCGKGGDTGQTVKGKDGRIYKASENQQAKLHQDDSVLIGGQYQNYDQQNPTAGQQLQMNQSGYDLNANQQEFFKMRASNSFYDSGLGVYDNQSINAQNLPQLHNKKSSIHANNAIIKSIAQNSGLNISGTGNANSNTSLAQNNNNSSFQQSRKKLPFGFQVQQEKKELLKIQPRGKSSQNMKRAQSNRMHEGQRPDSAHVRDGNYNFNSTFEQ</sequence>
<feature type="compositionally biased region" description="Low complexity" evidence="2">
    <location>
        <begin position="514"/>
        <end position="523"/>
    </location>
</feature>
<accession>A0A078BB58</accession>
<proteinExistence type="predicted"/>
<feature type="region of interest" description="Disordered" evidence="2">
    <location>
        <begin position="937"/>
        <end position="983"/>
    </location>
</feature>
<protein>
    <submittedName>
        <fullName evidence="3">Uncharacterized protein</fullName>
    </submittedName>
</protein>
<feature type="region of interest" description="Disordered" evidence="2">
    <location>
        <begin position="47"/>
        <end position="159"/>
    </location>
</feature>
<feature type="compositionally biased region" description="Polar residues" evidence="2">
    <location>
        <begin position="567"/>
        <end position="580"/>
    </location>
</feature>
<name>A0A078BB58_STYLE</name>
<feature type="compositionally biased region" description="Polar residues" evidence="2">
    <location>
        <begin position="71"/>
        <end position="101"/>
    </location>
</feature>
<feature type="compositionally biased region" description="Polar residues" evidence="2">
    <location>
        <begin position="130"/>
        <end position="142"/>
    </location>
</feature>
<dbReference type="Proteomes" id="UP000039865">
    <property type="component" value="Unassembled WGS sequence"/>
</dbReference>
<feature type="coiled-coil region" evidence="1">
    <location>
        <begin position="464"/>
        <end position="498"/>
    </location>
</feature>
<evidence type="ECO:0000256" key="2">
    <source>
        <dbReference type="SAM" id="MobiDB-lite"/>
    </source>
</evidence>
<evidence type="ECO:0000313" key="3">
    <source>
        <dbReference type="EMBL" id="CDW91624.1"/>
    </source>
</evidence>
<dbReference type="EMBL" id="CCKQ01019606">
    <property type="protein sequence ID" value="CDW91624.1"/>
    <property type="molecule type" value="Genomic_DNA"/>
</dbReference>
<keyword evidence="1" id="KW-0175">Coiled coil</keyword>
<evidence type="ECO:0000256" key="1">
    <source>
        <dbReference type="SAM" id="Coils"/>
    </source>
</evidence>
<feature type="region of interest" description="Disordered" evidence="2">
    <location>
        <begin position="1"/>
        <end position="32"/>
    </location>
</feature>
<feature type="compositionally biased region" description="Polar residues" evidence="2">
    <location>
        <begin position="1"/>
        <end position="12"/>
    </location>
</feature>
<keyword evidence="4" id="KW-1185">Reference proteome</keyword>
<feature type="region of interest" description="Disordered" evidence="2">
    <location>
        <begin position="508"/>
        <end position="582"/>
    </location>
</feature>
<reference evidence="3 4" key="1">
    <citation type="submission" date="2014-06" db="EMBL/GenBank/DDBJ databases">
        <authorList>
            <person name="Swart Estienne"/>
        </authorList>
    </citation>
    <scope>NUCLEOTIDE SEQUENCE [LARGE SCALE GENOMIC DNA]</scope>
    <source>
        <strain evidence="3 4">130c</strain>
    </source>
</reference>